<evidence type="ECO:0000259" key="2">
    <source>
        <dbReference type="Pfam" id="PF07811"/>
    </source>
</evidence>
<evidence type="ECO:0000313" key="3">
    <source>
        <dbReference type="EMBL" id="AKK20333.1"/>
    </source>
</evidence>
<keyword evidence="1" id="KW-0812">Transmembrane</keyword>
<dbReference type="InterPro" id="IPR012495">
    <property type="entry name" value="TadE-like_dom"/>
</dbReference>
<feature type="domain" description="TadE-like" evidence="2">
    <location>
        <begin position="14"/>
        <end position="56"/>
    </location>
</feature>
<protein>
    <recommendedName>
        <fullName evidence="2">TadE-like domain-containing protein</fullName>
    </recommendedName>
</protein>
<dbReference type="Proteomes" id="UP000035503">
    <property type="component" value="Chromosome"/>
</dbReference>
<dbReference type="Pfam" id="PF07811">
    <property type="entry name" value="TadE"/>
    <property type="match status" value="1"/>
</dbReference>
<dbReference type="AlphaFoldDB" id="A0A0G3I720"/>
<dbReference type="PATRIC" id="fig|1277257.4.peg.758"/>
<dbReference type="EMBL" id="CP004021">
    <property type="protein sequence ID" value="AKK20333.1"/>
    <property type="molecule type" value="Genomic_DNA"/>
</dbReference>
<keyword evidence="1" id="KW-1133">Transmembrane helix</keyword>
<evidence type="ECO:0000256" key="1">
    <source>
        <dbReference type="SAM" id="Phobius"/>
    </source>
</evidence>
<dbReference type="STRING" id="1277257.G293_03525"/>
<gene>
    <name evidence="3" type="ORF">G293_03525</name>
</gene>
<proteinExistence type="predicted"/>
<keyword evidence="1" id="KW-0472">Membrane</keyword>
<dbReference type="KEGG" id="lau:G293_03525"/>
<accession>A0A0G3I720</accession>
<keyword evidence="4" id="KW-1185">Reference proteome</keyword>
<feature type="transmembrane region" description="Helical" evidence="1">
    <location>
        <begin position="20"/>
        <end position="41"/>
    </location>
</feature>
<name>A0A0G3I720_LIBAF</name>
<sequence length="188" mass="21847">MLQGLRRSLLIREGSVAIEFAILSFPYFMIVFSILEMFISFTAGQLFESAAYDIARKIRIGELNKKKVSSLVDFRRIFCQEIGVLFRCSEGEIRTPYDFYVDVHKINSLQFLINKIPRKNGNDYSSEIDDRGFDFDPGGPKTYNVLRAYYHWPLFTDFLHRYITAVKHPGKGTDFLITSIVVFKNEPF</sequence>
<reference evidence="3 4" key="1">
    <citation type="journal article" date="2015" name="Genome Announc.">
        <title>Complete Genome Sequence of 'Candidatus Liberibacter africanus,' a Bacterium Associated with Citrus Huanglongbing.</title>
        <authorList>
            <person name="Lin H."/>
            <person name="Pietersen G."/>
            <person name="Han C."/>
            <person name="Read D.A."/>
            <person name="Lou B."/>
            <person name="Gupta G."/>
            <person name="Civerolo E.L."/>
        </authorList>
    </citation>
    <scope>NUCLEOTIDE SEQUENCE [LARGE SCALE GENOMIC DNA]</scope>
    <source>
        <strain evidence="3 4">PTSAPSY</strain>
    </source>
</reference>
<organism evidence="3 4">
    <name type="scientific">Candidatus Liberibacter africanus PTSAPSY</name>
    <dbReference type="NCBI Taxonomy" id="1277257"/>
    <lineage>
        <taxon>Bacteria</taxon>
        <taxon>Pseudomonadati</taxon>
        <taxon>Pseudomonadota</taxon>
        <taxon>Alphaproteobacteria</taxon>
        <taxon>Hyphomicrobiales</taxon>
        <taxon>Rhizobiaceae</taxon>
        <taxon>Liberibacter</taxon>
    </lineage>
</organism>
<evidence type="ECO:0000313" key="4">
    <source>
        <dbReference type="Proteomes" id="UP000035503"/>
    </source>
</evidence>